<dbReference type="Gene3D" id="3.40.50.300">
    <property type="entry name" value="P-loop containing nucleotide triphosphate hydrolases"/>
    <property type="match status" value="1"/>
</dbReference>
<keyword evidence="1" id="KW-0547">Nucleotide-binding</keyword>
<name>A0ABN7SGB4_OIKDI</name>
<gene>
    <name evidence="3" type="ORF">OKIOD_LOCUS7905</name>
</gene>
<keyword evidence="4" id="KW-1185">Reference proteome</keyword>
<dbReference type="EMBL" id="OU015569">
    <property type="protein sequence ID" value="CAG5099211.1"/>
    <property type="molecule type" value="Genomic_DNA"/>
</dbReference>
<evidence type="ECO:0000313" key="4">
    <source>
        <dbReference type="Proteomes" id="UP001158576"/>
    </source>
</evidence>
<dbReference type="SUPFAM" id="SSF52540">
    <property type="entry name" value="P-loop containing nucleoside triphosphate hydrolases"/>
    <property type="match status" value="1"/>
</dbReference>
<protein>
    <submittedName>
        <fullName evidence="3">Oidioi.mRNA.OKI2018_I69.XSR.g16347.t1.cds</fullName>
    </submittedName>
</protein>
<reference evidence="3 4" key="1">
    <citation type="submission" date="2021-04" db="EMBL/GenBank/DDBJ databases">
        <authorList>
            <person name="Bliznina A."/>
        </authorList>
    </citation>
    <scope>NUCLEOTIDE SEQUENCE [LARGE SCALE GENOMIC DNA]</scope>
</reference>
<dbReference type="Proteomes" id="UP001158576">
    <property type="component" value="Chromosome XSR"/>
</dbReference>
<dbReference type="InterPro" id="IPR006689">
    <property type="entry name" value="Small_GTPase_ARF/SAR"/>
</dbReference>
<evidence type="ECO:0000256" key="1">
    <source>
        <dbReference type="ARBA" id="ARBA00022741"/>
    </source>
</evidence>
<organism evidence="3 4">
    <name type="scientific">Oikopleura dioica</name>
    <name type="common">Tunicate</name>
    <dbReference type="NCBI Taxonomy" id="34765"/>
    <lineage>
        <taxon>Eukaryota</taxon>
        <taxon>Metazoa</taxon>
        <taxon>Chordata</taxon>
        <taxon>Tunicata</taxon>
        <taxon>Appendicularia</taxon>
        <taxon>Copelata</taxon>
        <taxon>Oikopleuridae</taxon>
        <taxon>Oikopleura</taxon>
    </lineage>
</organism>
<dbReference type="InterPro" id="IPR027417">
    <property type="entry name" value="P-loop_NTPase"/>
</dbReference>
<dbReference type="PANTHER" id="PTHR11711">
    <property type="entry name" value="ADP RIBOSYLATION FACTOR-RELATED"/>
    <property type="match status" value="1"/>
</dbReference>
<evidence type="ECO:0000256" key="2">
    <source>
        <dbReference type="ARBA" id="ARBA00023134"/>
    </source>
</evidence>
<accession>A0ABN7SGB4</accession>
<dbReference type="Pfam" id="PF00025">
    <property type="entry name" value="Arf"/>
    <property type="match status" value="1"/>
</dbReference>
<keyword evidence="2" id="KW-0342">GTP-binding</keyword>
<proteinExistence type="predicted"/>
<sequence length="126" mass="14168">MLGLDSAGKTTLLYRMMTESAVTTIPTVGFNVEEVFHSETKFSLNIWDIGGGEHPTALATLLSWLKRADLRRRFFGSWPAQSGKTRILRNHYVERNARVLRALGFRKQAGCKECSVTKENTGNPRP</sequence>
<evidence type="ECO:0000313" key="3">
    <source>
        <dbReference type="EMBL" id="CAG5099211.1"/>
    </source>
</evidence>
<dbReference type="InterPro" id="IPR024156">
    <property type="entry name" value="Small_GTPase_ARF"/>
</dbReference>